<feature type="compositionally biased region" description="Polar residues" evidence="1">
    <location>
        <begin position="41"/>
        <end position="50"/>
    </location>
</feature>
<dbReference type="Proteomes" id="UP001386955">
    <property type="component" value="Unassembled WGS sequence"/>
</dbReference>
<comment type="caution">
    <text evidence="2">The sequence shown here is derived from an EMBL/GenBank/DDBJ whole genome shotgun (WGS) entry which is preliminary data.</text>
</comment>
<reference evidence="2 3" key="1">
    <citation type="submission" date="2024-01" db="EMBL/GenBank/DDBJ databases">
        <title>The genomes of 5 underutilized Papilionoideae crops provide insights into root nodulation and disease resistanc.</title>
        <authorList>
            <person name="Jiang F."/>
        </authorList>
    </citation>
    <scope>NUCLEOTIDE SEQUENCE [LARGE SCALE GENOMIC DNA]</scope>
    <source>
        <strain evidence="2">DUOXIRENSHENG_FW03</strain>
        <tissue evidence="2">Leaves</tissue>
    </source>
</reference>
<name>A0AAN9XF65_PSOTE</name>
<protein>
    <submittedName>
        <fullName evidence="2">Uncharacterized protein</fullName>
    </submittedName>
</protein>
<evidence type="ECO:0000313" key="3">
    <source>
        <dbReference type="Proteomes" id="UP001386955"/>
    </source>
</evidence>
<dbReference type="AlphaFoldDB" id="A0AAN9XF65"/>
<accession>A0AAN9XF65</accession>
<keyword evidence="3" id="KW-1185">Reference proteome</keyword>
<gene>
    <name evidence="2" type="ORF">VNO78_25162</name>
</gene>
<proteinExistence type="predicted"/>
<sequence length="129" mass="14676">MALNGNTINLSLPPRGMQHEDMFTKECKEKPTSLALAHRNQFSESWSGNDNGDGRETHGGRGKKKEAKCFKEILICYPFSTKVCHNTWLGKDSDHEFHFINICLYMTKSEEKEARFVSGEKTCLSTDDL</sequence>
<organism evidence="2 3">
    <name type="scientific">Psophocarpus tetragonolobus</name>
    <name type="common">Winged bean</name>
    <name type="synonym">Dolichos tetragonolobus</name>
    <dbReference type="NCBI Taxonomy" id="3891"/>
    <lineage>
        <taxon>Eukaryota</taxon>
        <taxon>Viridiplantae</taxon>
        <taxon>Streptophyta</taxon>
        <taxon>Embryophyta</taxon>
        <taxon>Tracheophyta</taxon>
        <taxon>Spermatophyta</taxon>
        <taxon>Magnoliopsida</taxon>
        <taxon>eudicotyledons</taxon>
        <taxon>Gunneridae</taxon>
        <taxon>Pentapetalae</taxon>
        <taxon>rosids</taxon>
        <taxon>fabids</taxon>
        <taxon>Fabales</taxon>
        <taxon>Fabaceae</taxon>
        <taxon>Papilionoideae</taxon>
        <taxon>50 kb inversion clade</taxon>
        <taxon>NPAAA clade</taxon>
        <taxon>indigoferoid/millettioid clade</taxon>
        <taxon>Phaseoleae</taxon>
        <taxon>Psophocarpus</taxon>
    </lineage>
</organism>
<feature type="region of interest" description="Disordered" evidence="1">
    <location>
        <begin position="41"/>
        <end position="64"/>
    </location>
</feature>
<dbReference type="EMBL" id="JAYMYS010000006">
    <property type="protein sequence ID" value="KAK7389866.1"/>
    <property type="molecule type" value="Genomic_DNA"/>
</dbReference>
<evidence type="ECO:0000313" key="2">
    <source>
        <dbReference type="EMBL" id="KAK7389866.1"/>
    </source>
</evidence>
<evidence type="ECO:0000256" key="1">
    <source>
        <dbReference type="SAM" id="MobiDB-lite"/>
    </source>
</evidence>